<keyword evidence="6" id="KW-1185">Reference proteome</keyword>
<evidence type="ECO:0000256" key="3">
    <source>
        <dbReference type="ARBA" id="ARBA00022803"/>
    </source>
</evidence>
<protein>
    <recommendedName>
        <fullName evidence="4">UNC-45/Cro1/She4 central domain-containing protein</fullName>
    </recommendedName>
</protein>
<dbReference type="Gene3D" id="1.25.10.10">
    <property type="entry name" value="Leucine-rich Repeat Variant"/>
    <property type="match status" value="1"/>
</dbReference>
<evidence type="ECO:0000313" key="5">
    <source>
        <dbReference type="EMBL" id="RYP06273.1"/>
    </source>
</evidence>
<dbReference type="GO" id="GO:0005737">
    <property type="term" value="C:cytoplasm"/>
    <property type="evidence" value="ECO:0007669"/>
    <property type="project" value="UniProtKB-SubCell"/>
</dbReference>
<comment type="caution">
    <text evidence="5">The sequence shown here is derived from an EMBL/GenBank/DDBJ whole genome shotgun (WGS) entry which is preliminary data.</text>
</comment>
<dbReference type="OrthoDB" id="5574718at2759"/>
<dbReference type="STRING" id="155417.A0A4Q4TLU6"/>
<dbReference type="InterPro" id="IPR011989">
    <property type="entry name" value="ARM-like"/>
</dbReference>
<organism evidence="5 6">
    <name type="scientific">Monosporascus ibericus</name>
    <dbReference type="NCBI Taxonomy" id="155417"/>
    <lineage>
        <taxon>Eukaryota</taxon>
        <taxon>Fungi</taxon>
        <taxon>Dikarya</taxon>
        <taxon>Ascomycota</taxon>
        <taxon>Pezizomycotina</taxon>
        <taxon>Sordariomycetes</taxon>
        <taxon>Xylariomycetidae</taxon>
        <taxon>Xylariales</taxon>
        <taxon>Xylariales incertae sedis</taxon>
        <taxon>Monosporascus</taxon>
    </lineage>
</organism>
<sequence length="706" mass="76110">MDEQPIRITAKPDEMAKHSKKEQAQLLLAQLMEGGQEDDETCKALDSLSKLLNDETTTADKGKNHEPVTDVIDSECVDTILSYLDMRQSEEVRGHAVLTASAYLKVAGDKAPEGLKKYFFDRIARGTYDDFIVAFSVAASVFPIAPDLTSEIFLTEGFLSSLGPLMRRTWKSKKVETACLEMLNAASMNSVCREAIQKYCADWLEEIVDQDPNELPRAIHSADPGQASVGSIAMRRHSEAVQNLAAVILAKMRAVPSAQPPASQENEPRIQQATTSIEDLSKKFTTMLLTDPDFSKQLSVEGLAYASIRPTVKEEIAHNKELLKALVETLAKAPAKSPLAYGGLSIFLNLTRYPPVQSEEEKINQLKAYANAAGKLAAPNPLNDHEHVSKRCKLVFEARITPALVAHSRNGSTASLSIIISIIHALSTTQSIRGQLAQQGAVNVLIAAFSVLPDSEEHAKRTAAQALARILISINPALVFGGTRSRPQSTAIRPLLSILIPDTAAETRDLLPTFEALMALTNLASTNDAETITAIIRSAWPAVEDLLLSSNHLVSKAAVELVCNLVQSVEGVALYAENTPQAFNRLHILLALADAEDEATRSAAGGALAGLTAYEEVVRAVVRRERGVDVVLGMCKEEKEDLRHRGVVVACNMVFCGGEAGDKAREAIKKAGGVEALTQCAKMSRSAAVVEGAVQALKGLLDGVDQ</sequence>
<dbReference type="PANTHER" id="PTHR45994">
    <property type="entry name" value="FI21225P1"/>
    <property type="match status" value="1"/>
</dbReference>
<dbReference type="PANTHER" id="PTHR45994:SF1">
    <property type="entry name" value="FI21225P1"/>
    <property type="match status" value="1"/>
</dbReference>
<dbReference type="EMBL" id="QJNU01000137">
    <property type="protein sequence ID" value="RYP06273.1"/>
    <property type="molecule type" value="Genomic_DNA"/>
</dbReference>
<evidence type="ECO:0000256" key="2">
    <source>
        <dbReference type="ARBA" id="ARBA00022490"/>
    </source>
</evidence>
<dbReference type="InterPro" id="IPR024660">
    <property type="entry name" value="UCS_central_dom"/>
</dbReference>
<dbReference type="Proteomes" id="UP000293360">
    <property type="component" value="Unassembled WGS sequence"/>
</dbReference>
<keyword evidence="3" id="KW-0802">TPR repeat</keyword>
<proteinExistence type="predicted"/>
<gene>
    <name evidence="5" type="ORF">DL764_003249</name>
</gene>
<dbReference type="InterPro" id="IPR000225">
    <property type="entry name" value="Armadillo"/>
</dbReference>
<keyword evidence="2" id="KW-0963">Cytoplasm</keyword>
<dbReference type="AlphaFoldDB" id="A0A4Q4TLU6"/>
<dbReference type="Pfam" id="PF11701">
    <property type="entry name" value="UNC45-central"/>
    <property type="match status" value="1"/>
</dbReference>
<dbReference type="GO" id="GO:0051879">
    <property type="term" value="F:Hsp90 protein binding"/>
    <property type="evidence" value="ECO:0007669"/>
    <property type="project" value="TreeGrafter"/>
</dbReference>
<accession>A0A4Q4TLU6</accession>
<reference evidence="5 6" key="1">
    <citation type="submission" date="2018-06" db="EMBL/GenBank/DDBJ databases">
        <title>Complete Genomes of Monosporascus.</title>
        <authorList>
            <person name="Robinson A.J."/>
            <person name="Natvig D.O."/>
        </authorList>
    </citation>
    <scope>NUCLEOTIDE SEQUENCE [LARGE SCALE GENOMIC DNA]</scope>
    <source>
        <strain evidence="5 6">CBS 110550</strain>
    </source>
</reference>
<name>A0A4Q4TLU6_9PEZI</name>
<evidence type="ECO:0000313" key="6">
    <source>
        <dbReference type="Proteomes" id="UP000293360"/>
    </source>
</evidence>
<dbReference type="InterPro" id="IPR016024">
    <property type="entry name" value="ARM-type_fold"/>
</dbReference>
<feature type="domain" description="UNC-45/Cro1/She4 central" evidence="4">
    <location>
        <begin position="75"/>
        <end position="252"/>
    </location>
</feature>
<evidence type="ECO:0000259" key="4">
    <source>
        <dbReference type="Pfam" id="PF11701"/>
    </source>
</evidence>
<evidence type="ECO:0000256" key="1">
    <source>
        <dbReference type="ARBA" id="ARBA00004496"/>
    </source>
</evidence>
<dbReference type="SUPFAM" id="SSF48371">
    <property type="entry name" value="ARM repeat"/>
    <property type="match status" value="1"/>
</dbReference>
<dbReference type="SMART" id="SM00185">
    <property type="entry name" value="ARM"/>
    <property type="match status" value="3"/>
</dbReference>
<comment type="subcellular location">
    <subcellularLocation>
        <location evidence="1">Cytoplasm</location>
    </subcellularLocation>
</comment>